<dbReference type="GeneID" id="68104821"/>
<reference evidence="2 3" key="1">
    <citation type="journal article" date="2018" name="BMC Genomics">
        <title>The genome of Naegleria lovaniensis, the basis for a comparative approach to unravel pathogenicity factors of the human pathogenic amoeba N. fowleri.</title>
        <authorList>
            <person name="Liechti N."/>
            <person name="Schurch N."/>
            <person name="Bruggmann R."/>
            <person name="Wittwer M."/>
        </authorList>
    </citation>
    <scope>NUCLEOTIDE SEQUENCE [LARGE SCALE GENOMIC DNA]</scope>
    <source>
        <strain evidence="2 3">ATCC 30569</strain>
    </source>
</reference>
<evidence type="ECO:0000313" key="2">
    <source>
        <dbReference type="EMBL" id="KAG2373264.1"/>
    </source>
</evidence>
<dbReference type="RefSeq" id="XP_044542438.1">
    <property type="nucleotide sequence ID" value="XM_044688125.1"/>
</dbReference>
<feature type="region of interest" description="Disordered" evidence="1">
    <location>
        <begin position="522"/>
        <end position="550"/>
    </location>
</feature>
<accession>A0AA88KDV2</accession>
<evidence type="ECO:0000256" key="1">
    <source>
        <dbReference type="SAM" id="MobiDB-lite"/>
    </source>
</evidence>
<evidence type="ECO:0000313" key="3">
    <source>
        <dbReference type="Proteomes" id="UP000816034"/>
    </source>
</evidence>
<gene>
    <name evidence="2" type="ORF">C9374_012367</name>
</gene>
<dbReference type="AlphaFoldDB" id="A0AA88KDV2"/>
<name>A0AA88KDV2_NAELO</name>
<feature type="compositionally biased region" description="Basic and acidic residues" evidence="1">
    <location>
        <begin position="522"/>
        <end position="538"/>
    </location>
</feature>
<proteinExistence type="predicted"/>
<dbReference type="EMBL" id="PYSW02000058">
    <property type="protein sequence ID" value="KAG2373264.1"/>
    <property type="molecule type" value="Genomic_DNA"/>
</dbReference>
<organism evidence="2 3">
    <name type="scientific">Naegleria lovaniensis</name>
    <name type="common">Amoeba</name>
    <dbReference type="NCBI Taxonomy" id="51637"/>
    <lineage>
        <taxon>Eukaryota</taxon>
        <taxon>Discoba</taxon>
        <taxon>Heterolobosea</taxon>
        <taxon>Tetramitia</taxon>
        <taxon>Eutetramitia</taxon>
        <taxon>Vahlkampfiidae</taxon>
        <taxon>Naegleria</taxon>
    </lineage>
</organism>
<protein>
    <submittedName>
        <fullName evidence="2">Uncharacterized protein</fullName>
    </submittedName>
</protein>
<sequence>MDVVQGQAMGFESESNTCKLDLQVDPQSFIARISDYRDNHFDLKKGVYLEVKPSNPYVTPAMDFNNPQVHPTFEVVKPPPIVEFVSDPVLFTRGDDFCRLNNKLKEYLNFIYDKEPTRMLDKFFLDHKVKFKPIAAGPVSQSLQITYSFPYVQSWYALTNLFKFLDQRGADTTTKIQNNNQRPNPRFATRGTLPILKSVIQFLDQGDASFKKLSPPTKYFLFQVFNYFLAGMDASSKCDLPNFAKSVTGHMLTRSNMVDLVNFGNQNSIKNQLKLVNNNPAQAVLDGFKRFAQTLGRTPCQDDANNNILYFAKKYDADAQNPKNFPFTANHYLTELLKDNNPVDLFATQQNAPEFDHSFSKLPLVLGGVETVVFELRSLEQFLYDPTQQDSLREFATLLPSYFSIGKSILASKYDTQQIDFGMKMCHNGRIVNYDATISFAKNGDGTAQQEQVSQQQIHQQREEKRAILNAAADIRKERRQEQANNNVKSLYYYEEDDEAAQTLENEEQNISLIREERRKVRAQKRLDREKRREKEQQTHTSQVPTEAQVRRESLRLAREKKRLAREEERDVAAGVKPVTEQDLKQIIQQQEEKKKQEQQQSSMKHVGGITHQVVKNGNGVNVNIKLRFYD</sequence>
<comment type="caution">
    <text evidence="2">The sequence shown here is derived from an EMBL/GenBank/DDBJ whole genome shotgun (WGS) entry which is preliminary data.</text>
</comment>
<keyword evidence="3" id="KW-1185">Reference proteome</keyword>
<dbReference type="Proteomes" id="UP000816034">
    <property type="component" value="Unassembled WGS sequence"/>
</dbReference>